<dbReference type="UniPathway" id="UPA00098">
    <property type="reaction ID" value="UER00361"/>
</dbReference>
<dbReference type="Pfam" id="PF14748">
    <property type="entry name" value="P5CR_dimer"/>
    <property type="match status" value="1"/>
</dbReference>
<dbReference type="InterPro" id="IPR008927">
    <property type="entry name" value="6-PGluconate_DH-like_C_sf"/>
</dbReference>
<comment type="catalytic activity">
    <reaction evidence="5">
        <text>L-proline + NAD(+) = (S)-1-pyrroline-5-carboxylate + NADH + 2 H(+)</text>
        <dbReference type="Rhea" id="RHEA:14105"/>
        <dbReference type="ChEBI" id="CHEBI:15378"/>
        <dbReference type="ChEBI" id="CHEBI:17388"/>
        <dbReference type="ChEBI" id="CHEBI:57540"/>
        <dbReference type="ChEBI" id="CHEBI:57945"/>
        <dbReference type="ChEBI" id="CHEBI:60039"/>
        <dbReference type="EC" id="1.5.1.2"/>
    </reaction>
</comment>
<comment type="caution">
    <text evidence="12">The sequence shown here is derived from an EMBL/GenBank/DDBJ whole genome shotgun (WGS) entry which is preliminary data.</text>
</comment>
<dbReference type="SUPFAM" id="SSF48179">
    <property type="entry name" value="6-phosphogluconate dehydrogenase C-terminal domain-like"/>
    <property type="match status" value="1"/>
</dbReference>
<dbReference type="Pfam" id="PF03807">
    <property type="entry name" value="F420_oxidored"/>
    <property type="match status" value="1"/>
</dbReference>
<dbReference type="EC" id="1.5.1.2" evidence="5 6"/>
<keyword evidence="3 5" id="KW-0560">Oxidoreductase</keyword>
<feature type="domain" description="Pyrroline-5-carboxylate reductase dimerisation" evidence="11">
    <location>
        <begin position="163"/>
        <end position="267"/>
    </location>
</feature>
<dbReference type="InterPro" id="IPR028939">
    <property type="entry name" value="P5C_Rdtase_cat_N"/>
</dbReference>
<comment type="function">
    <text evidence="4 5">Catalyzes the reduction of 1-pyrroline-5-carboxylate (PCA) to L-proline.</text>
</comment>
<proteinExistence type="inferred from homology"/>
<dbReference type="Gene3D" id="3.40.50.720">
    <property type="entry name" value="NAD(P)-binding Rossmann-like Domain"/>
    <property type="match status" value="1"/>
</dbReference>
<comment type="similarity">
    <text evidence="1 5 8">Belongs to the pyrroline-5-carboxylate reductase family.</text>
</comment>
<comment type="pathway">
    <text evidence="5 8">Amino-acid biosynthesis; L-proline biosynthesis; L-proline from L-glutamate 5-semialdehyde: step 1/1.</text>
</comment>
<keyword evidence="5" id="KW-0963">Cytoplasm</keyword>
<dbReference type="NCBIfam" id="TIGR00112">
    <property type="entry name" value="proC"/>
    <property type="match status" value="1"/>
</dbReference>
<dbReference type="InterPro" id="IPR036291">
    <property type="entry name" value="NAD(P)-bd_dom_sf"/>
</dbReference>
<dbReference type="AlphaFoldDB" id="A0A0V9URE2"/>
<evidence type="ECO:0000256" key="3">
    <source>
        <dbReference type="ARBA" id="ARBA00023002"/>
    </source>
</evidence>
<dbReference type="EMBL" id="AZXY01000001">
    <property type="protein sequence ID" value="KSZ60582.1"/>
    <property type="molecule type" value="Genomic_DNA"/>
</dbReference>
<accession>A0A0V9URE2</accession>
<dbReference type="PIRSF" id="PIRSF000193">
    <property type="entry name" value="Pyrrol-5-carb_rd"/>
    <property type="match status" value="1"/>
</dbReference>
<dbReference type="PANTHER" id="PTHR11645">
    <property type="entry name" value="PYRROLINE-5-CARBOXYLATE REDUCTASE"/>
    <property type="match status" value="1"/>
</dbReference>
<dbReference type="RefSeq" id="WP_060650682.1">
    <property type="nucleotide sequence ID" value="NZ_AZXY01000001.1"/>
</dbReference>
<reference evidence="12 13" key="2">
    <citation type="journal article" date="2016" name="Genome Announc.">
        <title>Draft Genome Sequence of a Versatile Hydrocarbon-Degrading Bacterium, Rhodococcus pyridinivorans Strain KG-16, Collected from Oil Fields in India.</title>
        <authorList>
            <person name="Aggarwal R.K."/>
            <person name="Dawar C."/>
            <person name="Phanindranath R."/>
            <person name="Mutnuri L."/>
            <person name="Dayal A.M."/>
        </authorList>
    </citation>
    <scope>NUCLEOTIDE SEQUENCE [LARGE SCALE GENOMIC DNA]</scope>
    <source>
        <strain evidence="12 13">KG-16</strain>
    </source>
</reference>
<dbReference type="GO" id="GO:0005737">
    <property type="term" value="C:cytoplasm"/>
    <property type="evidence" value="ECO:0007669"/>
    <property type="project" value="UniProtKB-SubCell"/>
</dbReference>
<dbReference type="Gene3D" id="1.10.3730.10">
    <property type="entry name" value="ProC C-terminal domain-like"/>
    <property type="match status" value="1"/>
</dbReference>
<gene>
    <name evidence="5" type="primary">proC</name>
    <name evidence="12" type="ORF">Z045_03965</name>
</gene>
<evidence type="ECO:0000256" key="6">
    <source>
        <dbReference type="NCBIfam" id="TIGR00112"/>
    </source>
</evidence>
<evidence type="ECO:0000256" key="8">
    <source>
        <dbReference type="RuleBase" id="RU003903"/>
    </source>
</evidence>
<dbReference type="Proteomes" id="UP000053060">
    <property type="component" value="Unassembled WGS sequence"/>
</dbReference>
<feature type="binding site" evidence="7">
    <location>
        <begin position="68"/>
        <end position="71"/>
    </location>
    <ligand>
        <name>NADP(+)</name>
        <dbReference type="ChEBI" id="CHEBI:58349"/>
    </ligand>
</feature>
<dbReference type="GO" id="GO:0055129">
    <property type="term" value="P:L-proline biosynthetic process"/>
    <property type="evidence" value="ECO:0007669"/>
    <property type="project" value="UniProtKB-UniRule"/>
</dbReference>
<dbReference type="PROSITE" id="PS00521">
    <property type="entry name" value="P5CR"/>
    <property type="match status" value="1"/>
</dbReference>
<sequence>MTRIAVIGGGRIGEALISGLLKNGFATKDLVVAEKFEERREELSRAYSIRVTDSTSDAAEGADVVVVAVKPNDVDVVVTALAAVDAGNDDEQILVSLAAGIPTVRYETKLPAGFPVVRVMPNTPMLVGEGASVLSAGRYVKQQHLDTVREILASVGTVSVVPESQIDAVTAVSGSGPAYFFLVAEAMIDAGVSLGLTRAVATDLVVQTMTGSAAMLARSGDNAADLRAAVTSPGGTTAAAIRELERGGLRTAFYEALDAAKRRSAQLGAASDQPSPAAREGLSGTA</sequence>
<evidence type="ECO:0000256" key="2">
    <source>
        <dbReference type="ARBA" id="ARBA00022857"/>
    </source>
</evidence>
<dbReference type="SUPFAM" id="SSF51735">
    <property type="entry name" value="NAD(P)-binding Rossmann-fold domains"/>
    <property type="match status" value="1"/>
</dbReference>
<evidence type="ECO:0000259" key="10">
    <source>
        <dbReference type="Pfam" id="PF03807"/>
    </source>
</evidence>
<evidence type="ECO:0000256" key="4">
    <source>
        <dbReference type="ARBA" id="ARBA00058118"/>
    </source>
</evidence>
<evidence type="ECO:0000313" key="12">
    <source>
        <dbReference type="EMBL" id="KSZ60582.1"/>
    </source>
</evidence>
<dbReference type="HAMAP" id="MF_01925">
    <property type="entry name" value="P5C_reductase"/>
    <property type="match status" value="1"/>
</dbReference>
<dbReference type="FunFam" id="1.10.3730.10:FF:000001">
    <property type="entry name" value="Pyrroline-5-carboxylate reductase"/>
    <property type="match status" value="1"/>
</dbReference>
<evidence type="ECO:0000259" key="11">
    <source>
        <dbReference type="Pfam" id="PF14748"/>
    </source>
</evidence>
<evidence type="ECO:0000256" key="5">
    <source>
        <dbReference type="HAMAP-Rule" id="MF_01925"/>
    </source>
</evidence>
<dbReference type="PATRIC" id="fig|1441730.3.peg.836"/>
<organism evidence="12 13">
    <name type="scientific">Rhodococcus pyridinivorans KG-16</name>
    <dbReference type="NCBI Taxonomy" id="1441730"/>
    <lineage>
        <taxon>Bacteria</taxon>
        <taxon>Bacillati</taxon>
        <taxon>Actinomycetota</taxon>
        <taxon>Actinomycetes</taxon>
        <taxon>Mycobacteriales</taxon>
        <taxon>Nocardiaceae</taxon>
        <taxon>Rhodococcus</taxon>
    </lineage>
</organism>
<keyword evidence="5 8" id="KW-0028">Amino-acid biosynthesis</keyword>
<dbReference type="InterPro" id="IPR053790">
    <property type="entry name" value="P5CR-like_CS"/>
</dbReference>
<reference evidence="13" key="1">
    <citation type="submission" date="2015-01" db="EMBL/GenBank/DDBJ databases">
        <title>Draft genome sequence of Rhodococcus pyridinivorans strain KG-16, a hydrocarbon-degrading bacterium.</title>
        <authorList>
            <person name="Aggarwal R.K."/>
            <person name="Dawar C."/>
        </authorList>
    </citation>
    <scope>NUCLEOTIDE SEQUENCE [LARGE SCALE GENOMIC DNA]</scope>
    <source>
        <strain evidence="13">KG-16</strain>
    </source>
</reference>
<protein>
    <recommendedName>
        <fullName evidence="5 6">Pyrroline-5-carboxylate reductase</fullName>
        <shortName evidence="5">P5C reductase</shortName>
        <shortName evidence="5">P5CR</shortName>
        <ecNumber evidence="5 6">1.5.1.2</ecNumber>
    </recommendedName>
    <alternativeName>
        <fullName evidence="5">PCA reductase</fullName>
    </alternativeName>
</protein>
<evidence type="ECO:0000256" key="7">
    <source>
        <dbReference type="PIRSR" id="PIRSR000193-1"/>
    </source>
</evidence>
<feature type="domain" description="Pyrroline-5-carboxylate reductase catalytic N-terminal" evidence="10">
    <location>
        <begin position="3"/>
        <end position="100"/>
    </location>
</feature>
<dbReference type="InterPro" id="IPR000304">
    <property type="entry name" value="Pyrroline-COOH_reductase"/>
</dbReference>
<dbReference type="GeneID" id="86867320"/>
<name>A0A0V9URE2_9NOCA</name>
<evidence type="ECO:0000256" key="9">
    <source>
        <dbReference type="SAM" id="MobiDB-lite"/>
    </source>
</evidence>
<dbReference type="GO" id="GO:0004735">
    <property type="term" value="F:pyrroline-5-carboxylate reductase activity"/>
    <property type="evidence" value="ECO:0007669"/>
    <property type="project" value="UniProtKB-UniRule"/>
</dbReference>
<evidence type="ECO:0000313" key="13">
    <source>
        <dbReference type="Proteomes" id="UP000053060"/>
    </source>
</evidence>
<comment type="subcellular location">
    <subcellularLocation>
        <location evidence="5">Cytoplasm</location>
    </subcellularLocation>
</comment>
<evidence type="ECO:0000256" key="1">
    <source>
        <dbReference type="ARBA" id="ARBA00005525"/>
    </source>
</evidence>
<comment type="catalytic activity">
    <reaction evidence="5 8">
        <text>L-proline + NADP(+) = (S)-1-pyrroline-5-carboxylate + NADPH + 2 H(+)</text>
        <dbReference type="Rhea" id="RHEA:14109"/>
        <dbReference type="ChEBI" id="CHEBI:15378"/>
        <dbReference type="ChEBI" id="CHEBI:17388"/>
        <dbReference type="ChEBI" id="CHEBI:57783"/>
        <dbReference type="ChEBI" id="CHEBI:58349"/>
        <dbReference type="ChEBI" id="CHEBI:60039"/>
        <dbReference type="EC" id="1.5.1.2"/>
    </reaction>
</comment>
<feature type="region of interest" description="Disordered" evidence="9">
    <location>
        <begin position="265"/>
        <end position="286"/>
    </location>
</feature>
<keyword evidence="5 8" id="KW-0641">Proline biosynthesis</keyword>
<keyword evidence="2 5" id="KW-0521">NADP</keyword>
<dbReference type="PANTHER" id="PTHR11645:SF0">
    <property type="entry name" value="PYRROLINE-5-CARBOXYLATE REDUCTASE 3"/>
    <property type="match status" value="1"/>
</dbReference>
<dbReference type="InterPro" id="IPR029036">
    <property type="entry name" value="P5CR_dimer"/>
</dbReference>